<dbReference type="PANTHER" id="PTHR46862:SF5">
    <property type="entry name" value="OS02G0170000 PROTEIN"/>
    <property type="match status" value="1"/>
</dbReference>
<protein>
    <recommendedName>
        <fullName evidence="7">Pentacotripeptide-repeat region of PRORP domain-containing protein</fullName>
    </recommendedName>
</protein>
<feature type="repeat" description="PPR" evidence="3">
    <location>
        <begin position="370"/>
        <end position="404"/>
    </location>
</feature>
<dbReference type="InterPro" id="IPR002885">
    <property type="entry name" value="PPR_rpt"/>
</dbReference>
<dbReference type="Pfam" id="PF01535">
    <property type="entry name" value="PPR"/>
    <property type="match status" value="6"/>
</dbReference>
<name>A0ABC9FCC7_9POAL</name>
<feature type="compositionally biased region" description="Pro residues" evidence="4">
    <location>
        <begin position="29"/>
        <end position="39"/>
    </location>
</feature>
<feature type="repeat" description="PPR" evidence="3">
    <location>
        <begin position="649"/>
        <end position="683"/>
    </location>
</feature>
<sequence>MTPIPRCPPAGGAAVTGAGAPPHGGARPGPFPPSPPPPAVSRIHLPRLPLPPSLSSSSSPASPSSPSPAASALHPSDEALSAMSPREQTSLLSRQRCWRRARDLFGRMRALPGYAPNPVHDAVLLRHLSRARRWDELHRAWLGMALPPSNSAYAAVADALAKAGLARGALLLLRHMRARGVAPDEVSMNTFVRVLKDQGRYADALALFRNWCDGRFEVDFLHLDDIAIDSDGPMQFLLADTYDDKFAAAAAGVPAIDEGPRKPKLVATYNTLIDLYGKAGNLKDALVMFLDMPTLRVMPDTYTFNTLINVLGLSANMAQAEALFANMVVRGINPDTKTYNVMMTVFASIGDLYGVLKCYRQIGKAGLDVDAVSYRIVLQALCERKMVREAEDMIEGILNSGGSVHEQSLPVVMKMYVDLGLLDKANSFFERHCKGKGVSSKNFAAIIDVFAVKGLWEEAEHIFFSRRGDGNNKDIVEYNVMVKAYGQAKQYDRVSSLLESIEESAVSPDECTYNSLIQMFSVSGFPQRAKKLLGKMKDAGFQPKCETYSAVIKSYSRHCLVPEAIDLFNEMKSSGVEPNIVVYGLLIDMFAETGNIKEALHYSNLLEESGISPNQVVLTSLFKAYSKYNCWKEAQDLYSRMKNMVGGPDIIASNAMLNLYAKLGMVSEAKEIFDSLRRNSHADDVSYTTMVYLYKGMGLLSESTKIACELHKSGLLSDCVSYNAVMACHVAKGNLRDCAELVQEMIVANIPPDASTFGMIFSLMQNGHVSAAEVLQLESAYNDGKSSAKQAIIAFLFSIAGMHTAALEICEQLLRPEWTIDAWAYNVCFKVYASCGKVEKAFSLFMRMNDLGLKPDTVTCIHLATCYGKPRVSEGLRTNALLEYRTDELMPSHNALAAYIEAGKHNVAVQLVKK</sequence>
<feature type="repeat" description="PPR" evidence="3">
    <location>
        <begin position="544"/>
        <end position="578"/>
    </location>
</feature>
<evidence type="ECO:0000256" key="2">
    <source>
        <dbReference type="ARBA" id="ARBA00022946"/>
    </source>
</evidence>
<accession>A0ABC9FCC7</accession>
<dbReference type="PROSITE" id="PS51375">
    <property type="entry name" value="PPR"/>
    <property type="match status" value="11"/>
</dbReference>
<feature type="repeat" description="PPR" evidence="3">
    <location>
        <begin position="300"/>
        <end position="334"/>
    </location>
</feature>
<feature type="repeat" description="PPR" evidence="3">
    <location>
        <begin position="474"/>
        <end position="508"/>
    </location>
</feature>
<feature type="repeat" description="PPR" evidence="3">
    <location>
        <begin position="265"/>
        <end position="299"/>
    </location>
</feature>
<feature type="repeat" description="PPR" evidence="3">
    <location>
        <begin position="718"/>
        <end position="752"/>
    </location>
</feature>
<dbReference type="PANTHER" id="PTHR46862">
    <property type="entry name" value="OS07G0661900 PROTEIN"/>
    <property type="match status" value="1"/>
</dbReference>
<keyword evidence="6" id="KW-1185">Reference proteome</keyword>
<dbReference type="InterPro" id="IPR011990">
    <property type="entry name" value="TPR-like_helical_dom_sf"/>
</dbReference>
<dbReference type="Proteomes" id="UP001497457">
    <property type="component" value="Chromosome 6rd"/>
</dbReference>
<dbReference type="Pfam" id="PF13041">
    <property type="entry name" value="PPR_2"/>
    <property type="match status" value="4"/>
</dbReference>
<evidence type="ECO:0000256" key="4">
    <source>
        <dbReference type="SAM" id="MobiDB-lite"/>
    </source>
</evidence>
<dbReference type="Gene3D" id="1.25.40.10">
    <property type="entry name" value="Tetratricopeptide repeat domain"/>
    <property type="match status" value="7"/>
</dbReference>
<organism evidence="5 6">
    <name type="scientific">Urochloa decumbens</name>
    <dbReference type="NCBI Taxonomy" id="240449"/>
    <lineage>
        <taxon>Eukaryota</taxon>
        <taxon>Viridiplantae</taxon>
        <taxon>Streptophyta</taxon>
        <taxon>Embryophyta</taxon>
        <taxon>Tracheophyta</taxon>
        <taxon>Spermatophyta</taxon>
        <taxon>Magnoliopsida</taxon>
        <taxon>Liliopsida</taxon>
        <taxon>Poales</taxon>
        <taxon>Poaceae</taxon>
        <taxon>PACMAD clade</taxon>
        <taxon>Panicoideae</taxon>
        <taxon>Panicodae</taxon>
        <taxon>Paniceae</taxon>
        <taxon>Melinidinae</taxon>
        <taxon>Urochloa</taxon>
    </lineage>
</organism>
<feature type="repeat" description="PPR" evidence="3">
    <location>
        <begin position="149"/>
        <end position="183"/>
    </location>
</feature>
<feature type="compositionally biased region" description="Low complexity" evidence="4">
    <location>
        <begin position="53"/>
        <end position="74"/>
    </location>
</feature>
<gene>
    <name evidence="5" type="ORF">URODEC1_LOCUS104205</name>
</gene>
<keyword evidence="2" id="KW-0809">Transit peptide</keyword>
<keyword evidence="1" id="KW-0677">Repeat</keyword>
<feature type="repeat" description="PPR" evidence="3">
    <location>
        <begin position="579"/>
        <end position="613"/>
    </location>
</feature>
<proteinExistence type="predicted"/>
<evidence type="ECO:0008006" key="7">
    <source>
        <dbReference type="Google" id="ProtNLM"/>
    </source>
</evidence>
<feature type="repeat" description="PPR" evidence="3">
    <location>
        <begin position="509"/>
        <end position="543"/>
    </location>
</feature>
<reference evidence="5 6" key="2">
    <citation type="submission" date="2024-10" db="EMBL/GenBank/DDBJ databases">
        <authorList>
            <person name="Ryan C."/>
        </authorList>
    </citation>
    <scope>NUCLEOTIDE SEQUENCE [LARGE SCALE GENOMIC DNA]</scope>
</reference>
<feature type="compositionally biased region" description="Low complexity" evidence="4">
    <location>
        <begin position="9"/>
        <end position="25"/>
    </location>
</feature>
<evidence type="ECO:0000313" key="5">
    <source>
        <dbReference type="EMBL" id="CAL5072780.1"/>
    </source>
</evidence>
<dbReference type="EMBL" id="OZ075116">
    <property type="protein sequence ID" value="CAL5072780.1"/>
    <property type="molecule type" value="Genomic_DNA"/>
</dbReference>
<evidence type="ECO:0000313" key="6">
    <source>
        <dbReference type="Proteomes" id="UP001497457"/>
    </source>
</evidence>
<evidence type="ECO:0000256" key="1">
    <source>
        <dbReference type="ARBA" id="ARBA00022737"/>
    </source>
</evidence>
<feature type="repeat" description="PPR" evidence="3">
    <location>
        <begin position="821"/>
        <end position="855"/>
    </location>
</feature>
<dbReference type="NCBIfam" id="TIGR00756">
    <property type="entry name" value="PPR"/>
    <property type="match status" value="10"/>
</dbReference>
<feature type="region of interest" description="Disordered" evidence="4">
    <location>
        <begin position="1"/>
        <end position="75"/>
    </location>
</feature>
<evidence type="ECO:0000256" key="3">
    <source>
        <dbReference type="PROSITE-ProRule" id="PRU00708"/>
    </source>
</evidence>
<dbReference type="AlphaFoldDB" id="A0ABC9FCC7"/>
<reference evidence="6" key="1">
    <citation type="submission" date="2024-06" db="EMBL/GenBank/DDBJ databases">
        <authorList>
            <person name="Ryan C."/>
        </authorList>
    </citation>
    <scope>NUCLEOTIDE SEQUENCE [LARGE SCALE GENOMIC DNA]</scope>
</reference>